<dbReference type="PANTHER" id="PTHR42698">
    <property type="entry name" value="GTPASE ERA"/>
    <property type="match status" value="1"/>
</dbReference>
<dbReference type="SUPFAM" id="SSF52540">
    <property type="entry name" value="P-loop containing nucleoside triphosphate hydrolases"/>
    <property type="match status" value="1"/>
</dbReference>
<dbReference type="Proteomes" id="UP000199412">
    <property type="component" value="Unassembled WGS sequence"/>
</dbReference>
<keyword evidence="3 6" id="KW-0547">Nucleotide-binding</keyword>
<evidence type="ECO:0000259" key="10">
    <source>
        <dbReference type="PROSITE" id="PS51713"/>
    </source>
</evidence>
<accession>A0A1G7E5E1</accession>
<feature type="binding site" evidence="6">
    <location>
        <begin position="61"/>
        <end position="65"/>
    </location>
    <ligand>
        <name>GTP</name>
        <dbReference type="ChEBI" id="CHEBI:37565"/>
    </ligand>
</feature>
<comment type="subunit">
    <text evidence="6">Monomer.</text>
</comment>
<dbReference type="Pfam" id="PF01926">
    <property type="entry name" value="MMR_HSR1"/>
    <property type="match status" value="1"/>
</dbReference>
<dbReference type="InterPro" id="IPR015946">
    <property type="entry name" value="KH_dom-like_a/b"/>
</dbReference>
<evidence type="ECO:0000256" key="4">
    <source>
        <dbReference type="ARBA" id="ARBA00022884"/>
    </source>
</evidence>
<proteinExistence type="inferred from homology"/>
<comment type="similarity">
    <text evidence="1 6 7 8">Belongs to the TRAFAC class TrmE-Era-EngA-EngB-Septin-like GTPase superfamily. Era GTPase family.</text>
</comment>
<feature type="binding site" evidence="6">
    <location>
        <begin position="124"/>
        <end position="127"/>
    </location>
    <ligand>
        <name>GTP</name>
        <dbReference type="ChEBI" id="CHEBI:37565"/>
    </ligand>
</feature>
<gene>
    <name evidence="6" type="primary">era</name>
    <name evidence="11" type="ORF">SAMN05421720_108180</name>
</gene>
<feature type="domain" description="Era-type G" evidence="10">
    <location>
        <begin position="6"/>
        <end position="175"/>
    </location>
</feature>
<feature type="region of interest" description="G5" evidence="7">
    <location>
        <begin position="153"/>
        <end position="155"/>
    </location>
</feature>
<feature type="region of interest" description="G4" evidence="7">
    <location>
        <begin position="124"/>
        <end position="127"/>
    </location>
</feature>
<dbReference type="InterPro" id="IPR030388">
    <property type="entry name" value="G_ERA_dom"/>
</dbReference>
<feature type="region of interest" description="G1" evidence="7">
    <location>
        <begin position="14"/>
        <end position="21"/>
    </location>
</feature>
<dbReference type="SUPFAM" id="SSF54814">
    <property type="entry name" value="Prokaryotic type KH domain (KH-domain type II)"/>
    <property type="match status" value="1"/>
</dbReference>
<evidence type="ECO:0000313" key="12">
    <source>
        <dbReference type="Proteomes" id="UP000199412"/>
    </source>
</evidence>
<dbReference type="GO" id="GO:0000028">
    <property type="term" value="P:ribosomal small subunit assembly"/>
    <property type="evidence" value="ECO:0007669"/>
    <property type="project" value="TreeGrafter"/>
</dbReference>
<sequence length="300" mass="33055">MDTESCCAFVAVMGAPNAGKSTLVNTLVGTKVSIVSPKVQTTRTRVRGVALRGPAQIVFIDTPGVFAPKRRLERSMVAAAWDGAADADQVLVVVDAARGIDDDTRAIIDGLRANGRTDCLLALNKIDTVRRDSLLALAAALDAEAVFGAVFMISALNADGTDDLLDHVARAALPGPWMFPEDEVSDLPQRLWAAEITREQVFRQLHQELPYATLVESEAWQDRPDGSVRIDQVIYVQRDSQRAIVLGKGGQRIRAISTAARQEMAALLERPVHLFLYVKVHERLWEDRRHYTEWGLDFDA</sequence>
<dbReference type="InterPro" id="IPR005225">
    <property type="entry name" value="Small_GTP-bd"/>
</dbReference>
<dbReference type="InterPro" id="IPR005662">
    <property type="entry name" value="GTPase_Era-like"/>
</dbReference>
<evidence type="ECO:0000256" key="3">
    <source>
        <dbReference type="ARBA" id="ARBA00022741"/>
    </source>
</evidence>
<reference evidence="11 12" key="1">
    <citation type="submission" date="2016-10" db="EMBL/GenBank/DDBJ databases">
        <authorList>
            <person name="de Groot N.N."/>
        </authorList>
    </citation>
    <scope>NUCLEOTIDE SEQUENCE [LARGE SCALE GENOMIC DNA]</scope>
    <source>
        <strain evidence="11 12">ATCC 700224</strain>
    </source>
</reference>
<evidence type="ECO:0000259" key="9">
    <source>
        <dbReference type="PROSITE" id="PS50823"/>
    </source>
</evidence>
<dbReference type="HAMAP" id="MF_00367">
    <property type="entry name" value="GTPase_Era"/>
    <property type="match status" value="1"/>
</dbReference>
<dbReference type="Pfam" id="PF07650">
    <property type="entry name" value="KH_2"/>
    <property type="match status" value="1"/>
</dbReference>
<keyword evidence="6" id="KW-0963">Cytoplasm</keyword>
<dbReference type="AlphaFoldDB" id="A0A1G7E5E1"/>
<evidence type="ECO:0000256" key="1">
    <source>
        <dbReference type="ARBA" id="ARBA00007921"/>
    </source>
</evidence>
<dbReference type="GO" id="GO:0005829">
    <property type="term" value="C:cytosol"/>
    <property type="evidence" value="ECO:0007669"/>
    <property type="project" value="TreeGrafter"/>
</dbReference>
<dbReference type="GO" id="GO:0003924">
    <property type="term" value="F:GTPase activity"/>
    <property type="evidence" value="ECO:0007669"/>
    <property type="project" value="UniProtKB-UniRule"/>
</dbReference>
<feature type="region of interest" description="G2" evidence="7">
    <location>
        <begin position="40"/>
        <end position="44"/>
    </location>
</feature>
<dbReference type="GO" id="GO:0043024">
    <property type="term" value="F:ribosomal small subunit binding"/>
    <property type="evidence" value="ECO:0007669"/>
    <property type="project" value="TreeGrafter"/>
</dbReference>
<keyword evidence="6" id="KW-0472">Membrane</keyword>
<dbReference type="NCBIfam" id="TIGR00231">
    <property type="entry name" value="small_GTP"/>
    <property type="match status" value="1"/>
</dbReference>
<dbReference type="Gene3D" id="3.30.300.20">
    <property type="match status" value="1"/>
</dbReference>
<evidence type="ECO:0000313" key="11">
    <source>
        <dbReference type="EMBL" id="SDE58881.1"/>
    </source>
</evidence>
<keyword evidence="5 6" id="KW-0342">GTP-binding</keyword>
<dbReference type="NCBIfam" id="NF000908">
    <property type="entry name" value="PRK00089.1"/>
    <property type="match status" value="1"/>
</dbReference>
<feature type="domain" description="KH type-2" evidence="9">
    <location>
        <begin position="205"/>
        <end position="282"/>
    </location>
</feature>
<evidence type="ECO:0000256" key="8">
    <source>
        <dbReference type="RuleBase" id="RU003761"/>
    </source>
</evidence>
<dbReference type="OrthoDB" id="9805918at2"/>
<dbReference type="InterPro" id="IPR006073">
    <property type="entry name" value="GTP-bd"/>
</dbReference>
<dbReference type="EMBL" id="FNAP01000008">
    <property type="protein sequence ID" value="SDE58881.1"/>
    <property type="molecule type" value="Genomic_DNA"/>
</dbReference>
<comment type="subcellular location">
    <subcellularLocation>
        <location evidence="6">Cytoplasm</location>
    </subcellularLocation>
    <subcellularLocation>
        <location evidence="6">Cell membrane</location>
        <topology evidence="6">Peripheral membrane protein</topology>
    </subcellularLocation>
</comment>
<evidence type="ECO:0000256" key="6">
    <source>
        <dbReference type="HAMAP-Rule" id="MF_00367"/>
    </source>
</evidence>
<dbReference type="NCBIfam" id="TIGR00436">
    <property type="entry name" value="era"/>
    <property type="match status" value="1"/>
</dbReference>
<dbReference type="RefSeq" id="WP_092786613.1">
    <property type="nucleotide sequence ID" value="NZ_FNAP01000008.1"/>
</dbReference>
<name>A0A1G7E5E1_9PROT</name>
<feature type="region of interest" description="G3" evidence="7">
    <location>
        <begin position="61"/>
        <end position="64"/>
    </location>
</feature>
<evidence type="ECO:0000256" key="5">
    <source>
        <dbReference type="ARBA" id="ARBA00023134"/>
    </source>
</evidence>
<dbReference type="STRING" id="69960.SAMN05421720_108180"/>
<dbReference type="InterPro" id="IPR009019">
    <property type="entry name" value="KH_sf_prok-type"/>
</dbReference>
<dbReference type="InterPro" id="IPR027417">
    <property type="entry name" value="P-loop_NTPase"/>
</dbReference>
<dbReference type="PROSITE" id="PS50823">
    <property type="entry name" value="KH_TYPE_2"/>
    <property type="match status" value="1"/>
</dbReference>
<keyword evidence="6" id="KW-0699">rRNA-binding</keyword>
<dbReference type="GO" id="GO:0005525">
    <property type="term" value="F:GTP binding"/>
    <property type="evidence" value="ECO:0007669"/>
    <property type="project" value="UniProtKB-UniRule"/>
</dbReference>
<dbReference type="InterPro" id="IPR004044">
    <property type="entry name" value="KH_dom_type_2"/>
</dbReference>
<protein>
    <recommendedName>
        <fullName evidence="2 6">GTPase Era</fullName>
    </recommendedName>
</protein>
<feature type="binding site" evidence="6">
    <location>
        <begin position="14"/>
        <end position="21"/>
    </location>
    <ligand>
        <name>GTP</name>
        <dbReference type="ChEBI" id="CHEBI:37565"/>
    </ligand>
</feature>
<dbReference type="PANTHER" id="PTHR42698:SF1">
    <property type="entry name" value="GTPASE ERA, MITOCHONDRIAL"/>
    <property type="match status" value="1"/>
</dbReference>
<comment type="function">
    <text evidence="6">An essential GTPase that binds both GDP and GTP, with rapid nucleotide exchange. Plays a role in 16S rRNA processing and 30S ribosomal subunit biogenesis and possibly also in cell cycle regulation and energy metabolism.</text>
</comment>
<dbReference type="PROSITE" id="PS51713">
    <property type="entry name" value="G_ERA"/>
    <property type="match status" value="1"/>
</dbReference>
<evidence type="ECO:0000256" key="7">
    <source>
        <dbReference type="PROSITE-ProRule" id="PRU01050"/>
    </source>
</evidence>
<keyword evidence="12" id="KW-1185">Reference proteome</keyword>
<dbReference type="GO" id="GO:0005886">
    <property type="term" value="C:plasma membrane"/>
    <property type="evidence" value="ECO:0007669"/>
    <property type="project" value="UniProtKB-SubCell"/>
</dbReference>
<keyword evidence="4 6" id="KW-0694">RNA-binding</keyword>
<dbReference type="GO" id="GO:0070181">
    <property type="term" value="F:small ribosomal subunit rRNA binding"/>
    <property type="evidence" value="ECO:0007669"/>
    <property type="project" value="UniProtKB-UniRule"/>
</dbReference>
<dbReference type="CDD" id="cd04163">
    <property type="entry name" value="Era"/>
    <property type="match status" value="1"/>
</dbReference>
<keyword evidence="6" id="KW-1003">Cell membrane</keyword>
<dbReference type="Gene3D" id="3.40.50.300">
    <property type="entry name" value="P-loop containing nucleotide triphosphate hydrolases"/>
    <property type="match status" value="1"/>
</dbReference>
<dbReference type="CDD" id="cd22534">
    <property type="entry name" value="KH-II_Era"/>
    <property type="match status" value="1"/>
</dbReference>
<organism evidence="11 12">
    <name type="scientific">Rhodospira trueperi</name>
    <dbReference type="NCBI Taxonomy" id="69960"/>
    <lineage>
        <taxon>Bacteria</taxon>
        <taxon>Pseudomonadati</taxon>
        <taxon>Pseudomonadota</taxon>
        <taxon>Alphaproteobacteria</taxon>
        <taxon>Rhodospirillales</taxon>
        <taxon>Rhodospirillaceae</taxon>
        <taxon>Rhodospira</taxon>
    </lineage>
</organism>
<keyword evidence="6" id="KW-0690">Ribosome biogenesis</keyword>
<evidence type="ECO:0000256" key="2">
    <source>
        <dbReference type="ARBA" id="ARBA00020484"/>
    </source>
</evidence>